<protein>
    <submittedName>
        <fullName evidence="3">Uncharacterized protein</fullName>
    </submittedName>
</protein>
<name>A0ABN1KI69_9BURK</name>
<reference evidence="3 4" key="1">
    <citation type="journal article" date="2019" name="Int. J. Syst. Evol. Microbiol.">
        <title>The Global Catalogue of Microorganisms (GCM) 10K type strain sequencing project: providing services to taxonomists for standard genome sequencing and annotation.</title>
        <authorList>
            <consortium name="The Broad Institute Genomics Platform"/>
            <consortium name="The Broad Institute Genome Sequencing Center for Infectious Disease"/>
            <person name="Wu L."/>
            <person name="Ma J."/>
        </authorList>
    </citation>
    <scope>NUCLEOTIDE SEQUENCE [LARGE SCALE GENOMIC DNA]</scope>
    <source>
        <strain evidence="3 4">JCM 15503</strain>
    </source>
</reference>
<dbReference type="EMBL" id="BAAAEW010000047">
    <property type="protein sequence ID" value="GAA0767562.1"/>
    <property type="molecule type" value="Genomic_DNA"/>
</dbReference>
<evidence type="ECO:0000256" key="1">
    <source>
        <dbReference type="SAM" id="MobiDB-lite"/>
    </source>
</evidence>
<evidence type="ECO:0000313" key="3">
    <source>
        <dbReference type="EMBL" id="GAA0767562.1"/>
    </source>
</evidence>
<feature type="compositionally biased region" description="Low complexity" evidence="1">
    <location>
        <begin position="8"/>
        <end position="27"/>
    </location>
</feature>
<keyword evidence="2" id="KW-0472">Membrane</keyword>
<feature type="region of interest" description="Disordered" evidence="1">
    <location>
        <begin position="1"/>
        <end position="27"/>
    </location>
</feature>
<dbReference type="Proteomes" id="UP001500279">
    <property type="component" value="Unassembled WGS sequence"/>
</dbReference>
<organism evidence="3 4">
    <name type="scientific">Ideonella azotifigens</name>
    <dbReference type="NCBI Taxonomy" id="513160"/>
    <lineage>
        <taxon>Bacteria</taxon>
        <taxon>Pseudomonadati</taxon>
        <taxon>Pseudomonadota</taxon>
        <taxon>Betaproteobacteria</taxon>
        <taxon>Burkholderiales</taxon>
        <taxon>Sphaerotilaceae</taxon>
        <taxon>Ideonella</taxon>
    </lineage>
</organism>
<gene>
    <name evidence="3" type="ORF">GCM10009107_56590</name>
</gene>
<comment type="caution">
    <text evidence="3">The sequence shown here is derived from an EMBL/GenBank/DDBJ whole genome shotgun (WGS) entry which is preliminary data.</text>
</comment>
<dbReference type="RefSeq" id="WP_141287887.1">
    <property type="nucleotide sequence ID" value="NZ_BAAAEW010000047.1"/>
</dbReference>
<keyword evidence="2" id="KW-1133">Transmembrane helix</keyword>
<accession>A0ABN1KI69</accession>
<feature type="transmembrane region" description="Helical" evidence="2">
    <location>
        <begin position="33"/>
        <end position="53"/>
    </location>
</feature>
<keyword evidence="2" id="KW-0812">Transmembrane</keyword>
<sequence length="324" mass="35400">MPIDDYDSSSLDSSQDSRLTPRPTTVRQTPRAWLPHALLVVGALAAAATVFWLQTQRHHVPIRIEADEVIEAVMQRNYGAYSAEQKGWLWTGPQQVHYLMQVVQQAKVGPEDGAQGDDELYFVAAGTPLRPTQAEPALTGLFQVKGNMAKRDGSLLEVSTPLRQEQGARPLQPQDVKFMALGAKTWGWVLTTHYDAKAADKPAATWQVVMAPHEVDIAELVRFPASLADGPGSACEPTAGQAGTAVTEADGKVDDEETAAAEEQRRCSHARWTYRAGPVPAKGLLSFSVTGGGLVNGEQRPQKTWELAFDPKRFRYALPEDLSF</sequence>
<proteinExistence type="predicted"/>
<evidence type="ECO:0000256" key="2">
    <source>
        <dbReference type="SAM" id="Phobius"/>
    </source>
</evidence>
<evidence type="ECO:0000313" key="4">
    <source>
        <dbReference type="Proteomes" id="UP001500279"/>
    </source>
</evidence>
<keyword evidence="4" id="KW-1185">Reference proteome</keyword>